<name>A0ABY8N679_9FLAO</name>
<gene>
    <name evidence="1" type="ORF">MG292_02665</name>
</gene>
<dbReference type="EMBL" id="CP092332">
    <property type="protein sequence ID" value="WGK95150.1"/>
    <property type="molecule type" value="Genomic_DNA"/>
</dbReference>
<reference evidence="1 2" key="1">
    <citation type="submission" date="2022-02" db="EMBL/GenBank/DDBJ databases">
        <authorList>
            <person name="Cha I.-T."/>
            <person name="Lee K.-E."/>
            <person name="Park S.-J."/>
        </authorList>
    </citation>
    <scope>NUCLEOTIDE SEQUENCE [LARGE SCALE GENOMIC DNA]</scope>
    <source>
        <strain evidence="1 2">K3R-10</strain>
    </source>
</reference>
<protein>
    <submittedName>
        <fullName evidence="1">Uncharacterized protein</fullName>
    </submittedName>
</protein>
<sequence>MTNLDTPMDFQIEKDFGNHKLKYIDLTEICQGGPEIGNITIDNKVIPSAFFGGPAISENNFLYIPKFEKAFLKSGFMICRINLQTLETITFGKIKDIIFFDKIENNVINYYEDLNRNKKSFYKLPE</sequence>
<keyword evidence="2" id="KW-1185">Reference proteome</keyword>
<reference evidence="1 2" key="2">
    <citation type="submission" date="2023-06" db="EMBL/GenBank/DDBJ databases">
        <title>Complete Genome Sequence of Flavobacterium keumense K3R-10.</title>
        <authorList>
            <person name="Jeong H."/>
            <person name="Jhang S.Y."/>
            <person name="Kim J.N."/>
        </authorList>
    </citation>
    <scope>NUCLEOTIDE SEQUENCE [LARGE SCALE GENOMIC DNA]</scope>
    <source>
        <strain evidence="1 2">K3R-10</strain>
    </source>
</reference>
<evidence type="ECO:0000313" key="2">
    <source>
        <dbReference type="Proteomes" id="UP001232117"/>
    </source>
</evidence>
<dbReference type="Proteomes" id="UP001232117">
    <property type="component" value="Chromosome"/>
</dbReference>
<dbReference type="RefSeq" id="WP_264534237.1">
    <property type="nucleotide sequence ID" value="NZ_CP092332.1"/>
</dbReference>
<accession>A0ABY8N679</accession>
<evidence type="ECO:0000313" key="1">
    <source>
        <dbReference type="EMBL" id="WGK95150.1"/>
    </source>
</evidence>
<proteinExistence type="predicted"/>
<organism evidence="1 2">
    <name type="scientific">Flavobacterium keumense</name>
    <dbReference type="NCBI Taxonomy" id="1306518"/>
    <lineage>
        <taxon>Bacteria</taxon>
        <taxon>Pseudomonadati</taxon>
        <taxon>Bacteroidota</taxon>
        <taxon>Flavobacteriia</taxon>
        <taxon>Flavobacteriales</taxon>
        <taxon>Flavobacteriaceae</taxon>
        <taxon>Flavobacterium</taxon>
    </lineage>
</organism>